<evidence type="ECO:0000256" key="1">
    <source>
        <dbReference type="ARBA" id="ARBA00023002"/>
    </source>
</evidence>
<dbReference type="InterPro" id="IPR050988">
    <property type="entry name" value="Mannitol_DH/Oxidoreductase"/>
</dbReference>
<keyword evidence="6" id="KW-1185">Reference proteome</keyword>
<name>A0A5C4N8B5_9RHOB</name>
<accession>A0A5C4N8B5</accession>
<feature type="domain" description="Mannitol dehydrogenase N-terminal" evidence="3">
    <location>
        <begin position="22"/>
        <end position="263"/>
    </location>
</feature>
<dbReference type="Proteomes" id="UP000305709">
    <property type="component" value="Unassembled WGS sequence"/>
</dbReference>
<keyword evidence="2" id="KW-0520">NAD</keyword>
<dbReference type="Gene3D" id="1.10.1040.10">
    <property type="entry name" value="N-(1-d-carboxylethyl)-l-norvaline Dehydrogenase, domain 2"/>
    <property type="match status" value="1"/>
</dbReference>
<dbReference type="GO" id="GO:0016616">
    <property type="term" value="F:oxidoreductase activity, acting on the CH-OH group of donors, NAD or NADP as acceptor"/>
    <property type="evidence" value="ECO:0007669"/>
    <property type="project" value="TreeGrafter"/>
</dbReference>
<organism evidence="5 6">
    <name type="scientific">Rubellimicrobium roseum</name>
    <dbReference type="NCBI Taxonomy" id="687525"/>
    <lineage>
        <taxon>Bacteria</taxon>
        <taxon>Pseudomonadati</taxon>
        <taxon>Pseudomonadota</taxon>
        <taxon>Alphaproteobacteria</taxon>
        <taxon>Rhodobacterales</taxon>
        <taxon>Roseobacteraceae</taxon>
        <taxon>Rubellimicrobium</taxon>
    </lineage>
</organism>
<dbReference type="InterPro" id="IPR008927">
    <property type="entry name" value="6-PGluconate_DH-like_C_sf"/>
</dbReference>
<dbReference type="PRINTS" id="PR00084">
    <property type="entry name" value="MTLDHDRGNASE"/>
</dbReference>
<dbReference type="OrthoDB" id="271711at2"/>
<keyword evidence="1" id="KW-0560">Oxidoreductase</keyword>
<proteinExistence type="predicted"/>
<dbReference type="PANTHER" id="PTHR43362:SF1">
    <property type="entry name" value="MANNITOL DEHYDROGENASE 2-RELATED"/>
    <property type="match status" value="1"/>
</dbReference>
<sequence>MEAGLPADLPRLTRDRPAPPAGVVHLGVGAFFKAFGAIWLEDAMAASGGAWGVIGVSLRRPDERDKLAPQGYAYQAVELGPEGRQIRKVQVLRDILVAPEDPQAVLAAMVDPEIRIVSLTVTEKGYTHSPATGRLDVAHPDVVHDLGRADAPRSAIGFLVRALDRRRQTGMRPFTVLCCDNLPANGRMLRGLVLEFAERVDPALAAWIAAEVRFPSTMVDRIVPATTPADIERLAEETGLRDEGAVFHEPFRQWAVEDDFIDGARPDFGVVGAQLTSEVEPFELMKLRCLNGTHSALAYLGYLSGHETVADAVADPVLAAFIERLWRAEIVPSLAPPEGMDLSSYTDALRTRYANPAIRHRTWQIAMDGSQKLPQRILGTVADNLAAGRPVTGLATVVAAWMRYVGGTDGAGRPIDVRDPLADRLRALSDGAGDAEARADALLSVREVFPEALAADPRFRASVARSLGSIEVRGARSTLETLT</sequence>
<dbReference type="InterPro" id="IPR000669">
    <property type="entry name" value="Mannitol_DH"/>
</dbReference>
<dbReference type="GO" id="GO:0019594">
    <property type="term" value="P:mannitol metabolic process"/>
    <property type="evidence" value="ECO:0007669"/>
    <property type="project" value="InterPro"/>
</dbReference>
<feature type="domain" description="Mannitol dehydrogenase C-terminal" evidence="4">
    <location>
        <begin position="278"/>
        <end position="469"/>
    </location>
</feature>
<dbReference type="InterPro" id="IPR013328">
    <property type="entry name" value="6PGD_dom2"/>
</dbReference>
<dbReference type="InterPro" id="IPR013118">
    <property type="entry name" value="Mannitol_DH_C"/>
</dbReference>
<dbReference type="PANTHER" id="PTHR43362">
    <property type="entry name" value="MANNITOL DEHYDROGENASE DSF1-RELATED"/>
    <property type="match status" value="1"/>
</dbReference>
<evidence type="ECO:0000259" key="4">
    <source>
        <dbReference type="Pfam" id="PF08125"/>
    </source>
</evidence>
<evidence type="ECO:0000259" key="3">
    <source>
        <dbReference type="Pfam" id="PF01232"/>
    </source>
</evidence>
<dbReference type="PROSITE" id="PS00974">
    <property type="entry name" value="MANNITOL_DHGENASE"/>
    <property type="match status" value="1"/>
</dbReference>
<evidence type="ECO:0000313" key="6">
    <source>
        <dbReference type="Proteomes" id="UP000305709"/>
    </source>
</evidence>
<evidence type="ECO:0000313" key="5">
    <source>
        <dbReference type="EMBL" id="TNC64211.1"/>
    </source>
</evidence>
<dbReference type="InterPro" id="IPR036291">
    <property type="entry name" value="NAD(P)-bd_dom_sf"/>
</dbReference>
<dbReference type="Pfam" id="PF08125">
    <property type="entry name" value="Mannitol_dh_C"/>
    <property type="match status" value="1"/>
</dbReference>
<evidence type="ECO:0000256" key="2">
    <source>
        <dbReference type="ARBA" id="ARBA00023027"/>
    </source>
</evidence>
<dbReference type="EMBL" id="VDFV01000044">
    <property type="protein sequence ID" value="TNC64211.1"/>
    <property type="molecule type" value="Genomic_DNA"/>
</dbReference>
<dbReference type="InterPro" id="IPR013131">
    <property type="entry name" value="Mannitol_DH_N"/>
</dbReference>
<gene>
    <name evidence="5" type="ORF">FHG71_18720</name>
</gene>
<dbReference type="SUPFAM" id="SSF51735">
    <property type="entry name" value="NAD(P)-binding Rossmann-fold domains"/>
    <property type="match status" value="1"/>
</dbReference>
<dbReference type="InterPro" id="IPR023027">
    <property type="entry name" value="Mannitol_DH_CS"/>
</dbReference>
<protein>
    <submittedName>
        <fullName evidence="5">Mannitol dehydrogenase family protein</fullName>
    </submittedName>
</protein>
<reference evidence="5 6" key="1">
    <citation type="submission" date="2019-06" db="EMBL/GenBank/DDBJ databases">
        <authorList>
            <person name="Jiang L."/>
        </authorList>
    </citation>
    <scope>NUCLEOTIDE SEQUENCE [LARGE SCALE GENOMIC DNA]</scope>
    <source>
        <strain evidence="5 6">YIM 48858</strain>
    </source>
</reference>
<dbReference type="Pfam" id="PF01232">
    <property type="entry name" value="Mannitol_dh"/>
    <property type="match status" value="1"/>
</dbReference>
<dbReference type="AlphaFoldDB" id="A0A5C4N8B5"/>
<comment type="caution">
    <text evidence="5">The sequence shown here is derived from an EMBL/GenBank/DDBJ whole genome shotgun (WGS) entry which is preliminary data.</text>
</comment>
<dbReference type="Gene3D" id="3.40.50.720">
    <property type="entry name" value="NAD(P)-binding Rossmann-like Domain"/>
    <property type="match status" value="1"/>
</dbReference>
<dbReference type="RefSeq" id="WP_139083225.1">
    <property type="nucleotide sequence ID" value="NZ_VDFV01000044.1"/>
</dbReference>
<dbReference type="SUPFAM" id="SSF48179">
    <property type="entry name" value="6-phosphogluconate dehydrogenase C-terminal domain-like"/>
    <property type="match status" value="1"/>
</dbReference>